<proteinExistence type="predicted"/>
<dbReference type="eggNOG" id="ENOG5032D3R">
    <property type="taxonomic scope" value="Bacteria"/>
</dbReference>
<name>H8XNM6_FLAIG</name>
<sequence>MGFESYAQIGIGTTDPQETLHVAGTTATIRIEGLDMVNNPQNNGTGKLTPVYVDKKGNFTLTKPGYTAGNGYVLPLNFLVFTPNFIPNNPAGHPAPYDDYGTIINSDASTTTVTDLIHSVEIDVPTSSMVEVKYAMSLYFSETDLFNPPATEPSDGKTRVIQSYFLIDFNSDGLSGTELTTQYGFKGQYYASGPGGTKGYPYMNSQGYVNMTPGHHTLYFYGVVNDPPGTFTSIGFGGANEYLKIRLFN</sequence>
<accession>H8XNM6</accession>
<keyword evidence="2" id="KW-1185">Reference proteome</keyword>
<gene>
    <name evidence="1" type="ordered locus">KQS_00720</name>
</gene>
<dbReference type="STRING" id="1094466.KQS_00720"/>
<protein>
    <submittedName>
        <fullName evidence="1">Uncharacterized protein</fullName>
    </submittedName>
</protein>
<organism evidence="1 2">
    <name type="scientific">Flavobacterium indicum (strain DSM 17447 / CIP 109464 / GPTSA100-9)</name>
    <dbReference type="NCBI Taxonomy" id="1094466"/>
    <lineage>
        <taxon>Bacteria</taxon>
        <taxon>Pseudomonadati</taxon>
        <taxon>Bacteroidota</taxon>
        <taxon>Flavobacteriia</taxon>
        <taxon>Flavobacteriales</taxon>
        <taxon>Flavobacteriaceae</taxon>
        <taxon>Flavobacterium</taxon>
    </lineage>
</organism>
<dbReference type="KEGG" id="fin:KQS_00720"/>
<dbReference type="HOGENOM" id="CLU_096039_0_0_10"/>
<dbReference type="EMBL" id="HE774682">
    <property type="protein sequence ID" value="CCG52143.1"/>
    <property type="molecule type" value="Genomic_DNA"/>
</dbReference>
<reference evidence="2" key="2">
    <citation type="submission" date="2012-03" db="EMBL/GenBank/DDBJ databases">
        <title>Complete genome sequence of Flavobacterium indicum GPTSA100-9T, isolated from warm spring water.</title>
        <authorList>
            <person name="Barbier P."/>
            <person name="Houel A."/>
            <person name="Loux V."/>
            <person name="Poulain J."/>
            <person name="Bernardet J.-F."/>
            <person name="Touchon M."/>
            <person name="Duchaud E."/>
        </authorList>
    </citation>
    <scope>NUCLEOTIDE SEQUENCE [LARGE SCALE GENOMIC DNA]</scope>
    <source>
        <strain evidence="2">DSM 17447 / CIP 109464 / GPTSA100-9</strain>
    </source>
</reference>
<reference evidence="1 2" key="1">
    <citation type="journal article" date="2012" name="J. Bacteriol.">
        <title>Complete Genome Sequence of Flavobacterium indicum GPSTA100-9T, Isolated from Warm Spring Water.</title>
        <authorList>
            <person name="Barbier P."/>
            <person name="Houel A."/>
            <person name="Loux V."/>
            <person name="Poulain J."/>
            <person name="Bernardet J.F."/>
            <person name="Touchon M."/>
            <person name="Duchaud E."/>
        </authorList>
    </citation>
    <scope>NUCLEOTIDE SEQUENCE [LARGE SCALE GENOMIC DNA]</scope>
    <source>
        <strain evidence="2">DSM 17447 / CIP 109464 / GPTSA100-9</strain>
    </source>
</reference>
<dbReference type="Proteomes" id="UP000007599">
    <property type="component" value="Chromosome I"/>
</dbReference>
<dbReference type="PATRIC" id="fig|1094466.5.peg.138"/>
<evidence type="ECO:0000313" key="2">
    <source>
        <dbReference type="Proteomes" id="UP000007599"/>
    </source>
</evidence>
<evidence type="ECO:0000313" key="1">
    <source>
        <dbReference type="EMBL" id="CCG52143.1"/>
    </source>
</evidence>
<dbReference type="AlphaFoldDB" id="H8XNM6"/>